<dbReference type="GO" id="GO:0090575">
    <property type="term" value="C:RNA polymerase II transcription regulator complex"/>
    <property type="evidence" value="ECO:0007669"/>
    <property type="project" value="TreeGrafter"/>
</dbReference>
<dbReference type="InterPro" id="IPR036390">
    <property type="entry name" value="WH_DNA-bd_sf"/>
</dbReference>
<evidence type="ECO:0000313" key="9">
    <source>
        <dbReference type="EMBL" id="THG18714.1"/>
    </source>
</evidence>
<evidence type="ECO:0000313" key="10">
    <source>
        <dbReference type="Proteomes" id="UP000306102"/>
    </source>
</evidence>
<dbReference type="InterPro" id="IPR036388">
    <property type="entry name" value="WH-like_DNA-bd_sf"/>
</dbReference>
<feature type="region of interest" description="Disordered" evidence="7">
    <location>
        <begin position="593"/>
        <end position="656"/>
    </location>
</feature>
<evidence type="ECO:0000256" key="6">
    <source>
        <dbReference type="RuleBase" id="RU003796"/>
    </source>
</evidence>
<feature type="compositionally biased region" description="Polar residues" evidence="7">
    <location>
        <begin position="165"/>
        <end position="174"/>
    </location>
</feature>
<dbReference type="SMART" id="SM01372">
    <property type="entry name" value="E2F_TDP"/>
    <property type="match status" value="3"/>
</dbReference>
<keyword evidence="2 6" id="KW-0805">Transcription regulation</keyword>
<feature type="compositionally biased region" description="Polar residues" evidence="7">
    <location>
        <begin position="183"/>
        <end position="193"/>
    </location>
</feature>
<dbReference type="EMBL" id="SDRB02002881">
    <property type="protein sequence ID" value="THG18714.1"/>
    <property type="molecule type" value="Genomic_DNA"/>
</dbReference>
<dbReference type="GO" id="GO:0000981">
    <property type="term" value="F:DNA-binding transcription factor activity, RNA polymerase II-specific"/>
    <property type="evidence" value="ECO:0007669"/>
    <property type="project" value="TreeGrafter"/>
</dbReference>
<comment type="caution">
    <text evidence="9">The sequence shown here is derived from an EMBL/GenBank/DDBJ whole genome shotgun (WGS) entry which is preliminary data.</text>
</comment>
<comment type="similarity">
    <text evidence="1 6">Belongs to the E2F/DP family.</text>
</comment>
<dbReference type="AlphaFoldDB" id="A0A4S4EQS8"/>
<dbReference type="FunFam" id="1.10.10.10:FF:000295">
    <property type="entry name" value="E2F transcription factor-like E2FE"/>
    <property type="match status" value="1"/>
</dbReference>
<feature type="domain" description="E2F/DP family winged-helix DNA-binding" evidence="8">
    <location>
        <begin position="165"/>
        <end position="278"/>
    </location>
</feature>
<keyword evidence="10" id="KW-1185">Reference proteome</keyword>
<dbReference type="PANTHER" id="PTHR12081:SF7">
    <property type="entry name" value="TRANSCRIPTION FACTOR EFL-3"/>
    <property type="match status" value="1"/>
</dbReference>
<organism evidence="9 10">
    <name type="scientific">Camellia sinensis var. sinensis</name>
    <name type="common">China tea</name>
    <dbReference type="NCBI Taxonomy" id="542762"/>
    <lineage>
        <taxon>Eukaryota</taxon>
        <taxon>Viridiplantae</taxon>
        <taxon>Streptophyta</taxon>
        <taxon>Embryophyta</taxon>
        <taxon>Tracheophyta</taxon>
        <taxon>Spermatophyta</taxon>
        <taxon>Magnoliopsida</taxon>
        <taxon>eudicotyledons</taxon>
        <taxon>Gunneridae</taxon>
        <taxon>Pentapetalae</taxon>
        <taxon>asterids</taxon>
        <taxon>Ericales</taxon>
        <taxon>Theaceae</taxon>
        <taxon>Camellia</taxon>
    </lineage>
</organism>
<dbReference type="Gene3D" id="1.10.10.10">
    <property type="entry name" value="Winged helix-like DNA-binding domain superfamily/Winged helix DNA-binding domain"/>
    <property type="match status" value="3"/>
</dbReference>
<comment type="subcellular location">
    <subcellularLocation>
        <location evidence="6">Nucleus</location>
    </subcellularLocation>
</comment>
<keyword evidence="3 6" id="KW-0238">DNA-binding</keyword>
<reference evidence="9 10" key="1">
    <citation type="journal article" date="2018" name="Proc. Natl. Acad. Sci. U.S.A.">
        <title>Draft genome sequence of Camellia sinensis var. sinensis provides insights into the evolution of the tea genome and tea quality.</title>
        <authorList>
            <person name="Wei C."/>
            <person name="Yang H."/>
            <person name="Wang S."/>
            <person name="Zhao J."/>
            <person name="Liu C."/>
            <person name="Gao L."/>
            <person name="Xia E."/>
            <person name="Lu Y."/>
            <person name="Tai Y."/>
            <person name="She G."/>
            <person name="Sun J."/>
            <person name="Cao H."/>
            <person name="Tong W."/>
            <person name="Gao Q."/>
            <person name="Li Y."/>
            <person name="Deng W."/>
            <person name="Jiang X."/>
            <person name="Wang W."/>
            <person name="Chen Q."/>
            <person name="Zhang S."/>
            <person name="Li H."/>
            <person name="Wu J."/>
            <person name="Wang P."/>
            <person name="Li P."/>
            <person name="Shi C."/>
            <person name="Zheng F."/>
            <person name="Jian J."/>
            <person name="Huang B."/>
            <person name="Shan D."/>
            <person name="Shi M."/>
            <person name="Fang C."/>
            <person name="Yue Y."/>
            <person name="Li F."/>
            <person name="Li D."/>
            <person name="Wei S."/>
            <person name="Han B."/>
            <person name="Jiang C."/>
            <person name="Yin Y."/>
            <person name="Xia T."/>
            <person name="Zhang Z."/>
            <person name="Bennetzen J.L."/>
            <person name="Zhao S."/>
            <person name="Wan X."/>
        </authorList>
    </citation>
    <scope>NUCLEOTIDE SEQUENCE [LARGE SCALE GENOMIC DNA]</scope>
    <source>
        <strain evidence="10">cv. Shuchazao</strain>
        <tissue evidence="9">Leaf</tissue>
    </source>
</reference>
<dbReference type="PANTHER" id="PTHR12081">
    <property type="entry name" value="TRANSCRIPTION FACTOR E2F"/>
    <property type="match status" value="1"/>
</dbReference>
<dbReference type="SUPFAM" id="SSF46785">
    <property type="entry name" value="Winged helix' DNA-binding domain"/>
    <property type="match status" value="3"/>
</dbReference>
<feature type="region of interest" description="Disordered" evidence="7">
    <location>
        <begin position="668"/>
        <end position="692"/>
    </location>
</feature>
<protein>
    <recommendedName>
        <fullName evidence="8">E2F/DP family winged-helix DNA-binding domain-containing protein</fullName>
    </recommendedName>
</protein>
<dbReference type="STRING" id="542762.A0A4S4EQS8"/>
<dbReference type="Pfam" id="PF02319">
    <property type="entry name" value="WHD_E2F_TDP"/>
    <property type="match status" value="3"/>
</dbReference>
<dbReference type="Proteomes" id="UP000306102">
    <property type="component" value="Unassembled WGS sequence"/>
</dbReference>
<feature type="region of interest" description="Disordered" evidence="7">
    <location>
        <begin position="165"/>
        <end position="202"/>
    </location>
</feature>
<evidence type="ECO:0000256" key="7">
    <source>
        <dbReference type="SAM" id="MobiDB-lite"/>
    </source>
</evidence>
<evidence type="ECO:0000256" key="3">
    <source>
        <dbReference type="ARBA" id="ARBA00023125"/>
    </source>
</evidence>
<dbReference type="InterPro" id="IPR003316">
    <property type="entry name" value="E2F_WHTH_DNA-bd_dom"/>
</dbReference>
<evidence type="ECO:0000256" key="2">
    <source>
        <dbReference type="ARBA" id="ARBA00023015"/>
    </source>
</evidence>
<feature type="region of interest" description="Disordered" evidence="7">
    <location>
        <begin position="778"/>
        <end position="840"/>
    </location>
</feature>
<keyword evidence="6" id="KW-0539">Nucleus</keyword>
<keyword evidence="4 6" id="KW-0804">Transcription</keyword>
<proteinExistence type="inferred from homology"/>
<evidence type="ECO:0000256" key="5">
    <source>
        <dbReference type="ARBA" id="ARBA00023306"/>
    </source>
</evidence>
<accession>A0A4S4EQS8</accession>
<dbReference type="GO" id="GO:0000978">
    <property type="term" value="F:RNA polymerase II cis-regulatory region sequence-specific DNA binding"/>
    <property type="evidence" value="ECO:0007669"/>
    <property type="project" value="InterPro"/>
</dbReference>
<feature type="region of interest" description="Disordered" evidence="7">
    <location>
        <begin position="455"/>
        <end position="498"/>
    </location>
</feature>
<feature type="domain" description="E2F/DP family winged-helix DNA-binding" evidence="8">
    <location>
        <begin position="338"/>
        <end position="418"/>
    </location>
</feature>
<dbReference type="InterPro" id="IPR015633">
    <property type="entry name" value="E2F"/>
</dbReference>
<evidence type="ECO:0000256" key="4">
    <source>
        <dbReference type="ARBA" id="ARBA00023163"/>
    </source>
</evidence>
<name>A0A4S4EQS8_CAMSN</name>
<feature type="domain" description="E2F/DP family winged-helix DNA-binding" evidence="8">
    <location>
        <begin position="658"/>
        <end position="741"/>
    </location>
</feature>
<evidence type="ECO:0000256" key="1">
    <source>
        <dbReference type="ARBA" id="ARBA00010940"/>
    </source>
</evidence>
<evidence type="ECO:0000259" key="8">
    <source>
        <dbReference type="SMART" id="SM01372"/>
    </source>
</evidence>
<keyword evidence="5" id="KW-0131">Cell cycle</keyword>
<sequence>MPSLRMLAKEGLQWPSLMLFPGKPKMMINTIFLEIQMKTSRLHFSVVLEDRNIGDSVFCKIDKMIDDNLSNLFLSLLRSVNRDSHKHRPINLRLRLSSPLTVSVFRFTISASEKDKRFSGSVKLPHIPHPNPAEFGSGHSLPLWAFYAGIQFPCFPLHNPVPTKANPSSFSGQTQEREVQKEGSWTGSNTGSVNAGGDGDRNWEVETQSRQLSFVKEENEYQPNFLKLYNRDGVESIGLDDAANQLGVERRRIYDIVNILESVGVLSRKAKNQYFWKGFGAIPQALDQLKEEALRENFSTSGCFHSANASSENHKGGPSNSKTDRQEKSSASCKVDNRKEKSLGLLTQNFIKLFICSSVDLISLDTAATALLGDIHDPTAMRTKVRRLYDIANVFSSMNLIEKTHHPESRKPAFRWLGLKGSPKNGHATSLDLNESRKRMFGTEITNTLPKKYKTDSALDCNSNQNADMPTHKRRNNLKDEHGRNSTEQQGKHSSKGFVFGPFTPANMPKVGDSENKNARRVQGLEDLASSYRPLYRNQADIHHPESRKPAFRWLGLKGSPKNGHATSLDLNESRKRMFGTEITNTLPKKYKTDSALDCNSNQNADMPTHKRRNNLKDEHGRNSTEQQGKHSSKGFVFGPFTPANMPKVGDSENKNARRVQGLEDLASSYRPLYRNQEDDKKKPSPPSLELASLLGDIHDPTAMRTKVRRLYDIANVFSSMNLIEKTHHPESRKPAFRWLGLKGSPKNGHATSLDLNESRKRMFGTEITNTLPKKYKTDSALDCNSNQNADMPTHKRRSNLKDEHGRNSTEQQGKHSSKGFVFGPFTPANMPKVGDSENKNARRVQGLEDLASSYRPLYRNQVCASRTHVDLHVMYTHIINFIQLQHLNDVEDGFLDGVAALSDLFGHYVEAWKSWYDEVAGKKQIQEMHQPEQPASIYYSIDDFSFFNSMFVIYTPSFIAWMDDHSGTLGEPRTRHQLCFVGIDAVEVETLRAFHIQ</sequence>
<gene>
    <name evidence="9" type="ORF">TEA_005684</name>
</gene>
<feature type="region of interest" description="Disordered" evidence="7">
    <location>
        <begin position="307"/>
        <end position="335"/>
    </location>
</feature>